<feature type="chain" id="PRO_5046825440" description="Fibronectin type-III domain-containing protein" evidence="1">
    <location>
        <begin position="23"/>
        <end position="231"/>
    </location>
</feature>
<keyword evidence="4" id="KW-1185">Reference proteome</keyword>
<evidence type="ECO:0000313" key="4">
    <source>
        <dbReference type="Proteomes" id="UP001252186"/>
    </source>
</evidence>
<dbReference type="Proteomes" id="UP001252186">
    <property type="component" value="Unassembled WGS sequence"/>
</dbReference>
<evidence type="ECO:0000256" key="1">
    <source>
        <dbReference type="SAM" id="SignalP"/>
    </source>
</evidence>
<comment type="caution">
    <text evidence="3">The sequence shown here is derived from an EMBL/GenBank/DDBJ whole genome shotgun (WGS) entry which is preliminary data.</text>
</comment>
<keyword evidence="1" id="KW-0732">Signal</keyword>
<dbReference type="EMBL" id="JAVRHV010000001">
    <property type="protein sequence ID" value="MDT0552620.1"/>
    <property type="molecule type" value="Genomic_DNA"/>
</dbReference>
<evidence type="ECO:0000259" key="2">
    <source>
        <dbReference type="PROSITE" id="PS50853"/>
    </source>
</evidence>
<dbReference type="SUPFAM" id="SSF49265">
    <property type="entry name" value="Fibronectin type III"/>
    <property type="match status" value="1"/>
</dbReference>
<evidence type="ECO:0000313" key="3">
    <source>
        <dbReference type="EMBL" id="MDT0552620.1"/>
    </source>
</evidence>
<feature type="signal peptide" evidence="1">
    <location>
        <begin position="1"/>
        <end position="22"/>
    </location>
</feature>
<dbReference type="InterPro" id="IPR003961">
    <property type="entry name" value="FN3_dom"/>
</dbReference>
<sequence length="231" mass="25389">MKNYLYLLVLIVLTLACGGSDSDTPPPVTPPENEAPSTPVLSYPSDELLCTENPLEFIWNASTDPNGDVISYELQTATNDSFSENVQNATTSSIKHSLSLLKGKAYYWRVRAKDSKNAYSSYATTRKYFTEGEGVSNHVPYAPTLISPELNASINSSTVDLSWSASDVDNDPLTFDVYFGTSNNPSKVLENSDQTTYTASITAGNTYYWKIVVKDDKGGETIGQLWNFKAE</sequence>
<organism evidence="3 4">
    <name type="scientific">Urechidicola vernalis</name>
    <dbReference type="NCBI Taxonomy" id="3075600"/>
    <lineage>
        <taxon>Bacteria</taxon>
        <taxon>Pseudomonadati</taxon>
        <taxon>Bacteroidota</taxon>
        <taxon>Flavobacteriia</taxon>
        <taxon>Flavobacteriales</taxon>
        <taxon>Flavobacteriaceae</taxon>
        <taxon>Urechidicola</taxon>
    </lineage>
</organism>
<dbReference type="RefSeq" id="WP_311592500.1">
    <property type="nucleotide sequence ID" value="NZ_JAVRHV010000001.1"/>
</dbReference>
<dbReference type="PROSITE" id="PS51257">
    <property type="entry name" value="PROKAR_LIPOPROTEIN"/>
    <property type="match status" value="1"/>
</dbReference>
<dbReference type="InterPro" id="IPR036116">
    <property type="entry name" value="FN3_sf"/>
</dbReference>
<feature type="domain" description="Fibronectin type-III" evidence="2">
    <location>
        <begin position="35"/>
        <end position="134"/>
    </location>
</feature>
<name>A0ABU2Y386_9FLAO</name>
<accession>A0ABU2Y386</accession>
<reference evidence="3 4" key="1">
    <citation type="submission" date="2023-09" db="EMBL/GenBank/DDBJ databases">
        <authorList>
            <person name="Rey-Velasco X."/>
        </authorList>
    </citation>
    <scope>NUCLEOTIDE SEQUENCE [LARGE SCALE GENOMIC DNA]</scope>
    <source>
        <strain evidence="3 4">P050</strain>
    </source>
</reference>
<gene>
    <name evidence="3" type="ORF">RM519_05120</name>
</gene>
<proteinExistence type="predicted"/>
<protein>
    <recommendedName>
        <fullName evidence="2">Fibronectin type-III domain-containing protein</fullName>
    </recommendedName>
</protein>
<dbReference type="PROSITE" id="PS50853">
    <property type="entry name" value="FN3"/>
    <property type="match status" value="1"/>
</dbReference>
<dbReference type="InterPro" id="IPR013783">
    <property type="entry name" value="Ig-like_fold"/>
</dbReference>
<dbReference type="Gene3D" id="2.60.40.10">
    <property type="entry name" value="Immunoglobulins"/>
    <property type="match status" value="2"/>
</dbReference>